<evidence type="ECO:0000259" key="5">
    <source>
        <dbReference type="Pfam" id="PF04085"/>
    </source>
</evidence>
<organism evidence="6">
    <name type="scientific">Eiseniibacteriota bacterium</name>
    <dbReference type="NCBI Taxonomy" id="2212470"/>
    <lineage>
        <taxon>Bacteria</taxon>
        <taxon>Candidatus Eiseniibacteriota</taxon>
    </lineage>
</organism>
<dbReference type="PANTHER" id="PTHR34138:SF1">
    <property type="entry name" value="CELL SHAPE-DETERMINING PROTEIN MREC"/>
    <property type="match status" value="1"/>
</dbReference>
<evidence type="ECO:0000313" key="6">
    <source>
        <dbReference type="EMBL" id="HGZ43113.1"/>
    </source>
</evidence>
<dbReference type="EMBL" id="DSQF01000012">
    <property type="protein sequence ID" value="HGZ43113.1"/>
    <property type="molecule type" value="Genomic_DNA"/>
</dbReference>
<dbReference type="Gene3D" id="2.40.10.350">
    <property type="entry name" value="Rod shape-determining protein MreC, domain 2"/>
    <property type="match status" value="1"/>
</dbReference>
<sequence length="266" mass="28085">MGGILPPAERRSGAALTACVAVSLLLLVLGERLPTGALRAVGAWLFAPLDRIVLTGDRLAASWRENRSLHERIAALEIENQRLRVAGVENRALRASLGLPEARGLRFIPVEVLALSGDALPAAASLSAGASRDVRVGDAVVTSDGLLGRIGEVYPTMSRVTLLTDPNSAVACEIESTGVLGVLRYALAPRPRLVLTSVPLSDTVRVGQRVLTSALSQRFPRGLPVGRVAAVGRDPGGLTQDIEVAPAVRLSRLRHAFIVPHRPEAP</sequence>
<dbReference type="Pfam" id="PF04085">
    <property type="entry name" value="MreC"/>
    <property type="match status" value="1"/>
</dbReference>
<accession>A0A832I5V4</accession>
<comment type="similarity">
    <text evidence="1">Belongs to the MreC family.</text>
</comment>
<protein>
    <recommendedName>
        <fullName evidence="2">Cell shape-determining protein MreC</fullName>
    </recommendedName>
    <alternativeName>
        <fullName evidence="4">Cell shape protein MreC</fullName>
    </alternativeName>
</protein>
<dbReference type="InterPro" id="IPR042177">
    <property type="entry name" value="Cell/Rod_1"/>
</dbReference>
<evidence type="ECO:0000256" key="4">
    <source>
        <dbReference type="ARBA" id="ARBA00032089"/>
    </source>
</evidence>
<dbReference type="GO" id="GO:0008360">
    <property type="term" value="P:regulation of cell shape"/>
    <property type="evidence" value="ECO:0007669"/>
    <property type="project" value="UniProtKB-KW"/>
</dbReference>
<dbReference type="GO" id="GO:0005886">
    <property type="term" value="C:plasma membrane"/>
    <property type="evidence" value="ECO:0007669"/>
    <property type="project" value="TreeGrafter"/>
</dbReference>
<dbReference type="InterPro" id="IPR055342">
    <property type="entry name" value="MreC_beta-barrel_core"/>
</dbReference>
<keyword evidence="3" id="KW-0133">Cell shape</keyword>
<dbReference type="InterPro" id="IPR007221">
    <property type="entry name" value="MreC"/>
</dbReference>
<evidence type="ECO:0000256" key="2">
    <source>
        <dbReference type="ARBA" id="ARBA00013855"/>
    </source>
</evidence>
<feature type="domain" description="Rod shape-determining protein MreC beta-barrel core" evidence="5">
    <location>
        <begin position="124"/>
        <end position="259"/>
    </location>
</feature>
<name>A0A832I5V4_UNCEI</name>
<evidence type="ECO:0000256" key="3">
    <source>
        <dbReference type="ARBA" id="ARBA00022960"/>
    </source>
</evidence>
<dbReference type="AlphaFoldDB" id="A0A832I5V4"/>
<comment type="caution">
    <text evidence="6">The sequence shown here is derived from an EMBL/GenBank/DDBJ whole genome shotgun (WGS) entry which is preliminary data.</text>
</comment>
<reference evidence="6" key="1">
    <citation type="journal article" date="2020" name="mSystems">
        <title>Genome- and Community-Level Interaction Insights into Carbon Utilization and Element Cycling Functions of Hydrothermarchaeota in Hydrothermal Sediment.</title>
        <authorList>
            <person name="Zhou Z."/>
            <person name="Liu Y."/>
            <person name="Xu W."/>
            <person name="Pan J."/>
            <person name="Luo Z.H."/>
            <person name="Li M."/>
        </authorList>
    </citation>
    <scope>NUCLEOTIDE SEQUENCE [LARGE SCALE GENOMIC DNA]</scope>
    <source>
        <strain evidence="6">SpSt-381</strain>
    </source>
</reference>
<dbReference type="Gene3D" id="2.40.10.340">
    <property type="entry name" value="Rod shape-determining protein MreC, domain 1"/>
    <property type="match status" value="1"/>
</dbReference>
<dbReference type="InterPro" id="IPR042175">
    <property type="entry name" value="Cell/Rod_MreC_2"/>
</dbReference>
<evidence type="ECO:0000256" key="1">
    <source>
        <dbReference type="ARBA" id="ARBA00009369"/>
    </source>
</evidence>
<gene>
    <name evidence="6" type="primary">mreC</name>
    <name evidence="6" type="ORF">ENR23_06760</name>
</gene>
<proteinExistence type="inferred from homology"/>
<dbReference type="PANTHER" id="PTHR34138">
    <property type="entry name" value="CELL SHAPE-DETERMINING PROTEIN MREC"/>
    <property type="match status" value="1"/>
</dbReference>
<dbReference type="NCBIfam" id="TIGR00219">
    <property type="entry name" value="mreC"/>
    <property type="match status" value="1"/>
</dbReference>